<sequence length="214" mass="24976">MKQIIDIETWERRDNYQFFRDFINPCISVTSEVECEMAKERAKANGRSFFLHYLYAILRAVNEIKELRFRFDDREQVLFYDKVDALAPIKMNDNGKFFTVRIPWIEDFEAFHAEASSIIRNIPEDGDPYAAENGASEDDRYNVILVSATPDLYFTSMTHTQHHKFGNNYPLLNVGKAVMRGGNLVIPIALYVNHSFVDGVHIADFYKRVEQYLK</sequence>
<evidence type="ECO:0000313" key="2">
    <source>
        <dbReference type="EMBL" id="SEF51396.1"/>
    </source>
</evidence>
<dbReference type="PANTHER" id="PTHR38474:SF1">
    <property type="entry name" value="SLR0299 PROTEIN"/>
    <property type="match status" value="1"/>
</dbReference>
<dbReference type="AlphaFoldDB" id="A0A8G2BU46"/>
<reference evidence="2 3" key="1">
    <citation type="submission" date="2016-10" db="EMBL/GenBank/DDBJ databases">
        <authorList>
            <person name="Varghese N."/>
            <person name="Submissions S."/>
        </authorList>
    </citation>
    <scope>NUCLEOTIDE SEQUENCE [LARGE SCALE GENOMIC DNA]</scope>
    <source>
        <strain evidence="2 3">DSM 29073</strain>
    </source>
</reference>
<accession>A0A8G2BU46</accession>
<dbReference type="EMBL" id="FNVS01000002">
    <property type="protein sequence ID" value="SEF51396.1"/>
    <property type="molecule type" value="Genomic_DNA"/>
</dbReference>
<dbReference type="Gene3D" id="3.30.559.10">
    <property type="entry name" value="Chloramphenicol acetyltransferase-like domain"/>
    <property type="match status" value="1"/>
</dbReference>
<feature type="active site" description="Proton acceptor" evidence="1">
    <location>
        <position position="194"/>
    </location>
</feature>
<dbReference type="InterPro" id="IPR023213">
    <property type="entry name" value="CAT-like_dom_sf"/>
</dbReference>
<protein>
    <submittedName>
        <fullName evidence="2">Chloramphenicol O-acetyltransferase type A</fullName>
    </submittedName>
</protein>
<dbReference type="GO" id="GO:0008811">
    <property type="term" value="F:chloramphenicol O-acetyltransferase activity"/>
    <property type="evidence" value="ECO:0007669"/>
    <property type="project" value="InterPro"/>
</dbReference>
<organism evidence="2 3">
    <name type="scientific">Parabacteroides chinchillae</name>
    <dbReference type="NCBI Taxonomy" id="871327"/>
    <lineage>
        <taxon>Bacteria</taxon>
        <taxon>Pseudomonadati</taxon>
        <taxon>Bacteroidota</taxon>
        <taxon>Bacteroidia</taxon>
        <taxon>Bacteroidales</taxon>
        <taxon>Tannerellaceae</taxon>
        <taxon>Parabacteroides</taxon>
    </lineage>
</organism>
<dbReference type="RefSeq" id="WP_103982333.1">
    <property type="nucleotide sequence ID" value="NZ_FNVS01000002.1"/>
</dbReference>
<gene>
    <name evidence="2" type="ORF">SAMN05444001_10216</name>
</gene>
<keyword evidence="2" id="KW-0808">Transferase</keyword>
<dbReference type="PANTHER" id="PTHR38474">
    <property type="entry name" value="SLR0299 PROTEIN"/>
    <property type="match status" value="1"/>
</dbReference>
<dbReference type="PIRSF" id="PIRSF000440">
    <property type="entry name" value="CAT"/>
    <property type="match status" value="1"/>
</dbReference>
<keyword evidence="3" id="KW-1185">Reference proteome</keyword>
<dbReference type="InterPro" id="IPR001707">
    <property type="entry name" value="Cmp_AcTrfase"/>
</dbReference>
<dbReference type="Pfam" id="PF00302">
    <property type="entry name" value="CAT"/>
    <property type="match status" value="1"/>
</dbReference>
<dbReference type="Proteomes" id="UP000236725">
    <property type="component" value="Unassembled WGS sequence"/>
</dbReference>
<proteinExistence type="predicted"/>
<dbReference type="SMART" id="SM01059">
    <property type="entry name" value="CAT"/>
    <property type="match status" value="1"/>
</dbReference>
<evidence type="ECO:0000256" key="1">
    <source>
        <dbReference type="PIRSR" id="PIRSR000440-1"/>
    </source>
</evidence>
<dbReference type="SUPFAM" id="SSF52777">
    <property type="entry name" value="CoA-dependent acyltransferases"/>
    <property type="match status" value="1"/>
</dbReference>
<comment type="caution">
    <text evidence="2">The sequence shown here is derived from an EMBL/GenBank/DDBJ whole genome shotgun (WGS) entry which is preliminary data.</text>
</comment>
<name>A0A8G2BU46_9BACT</name>
<evidence type="ECO:0000313" key="3">
    <source>
        <dbReference type="Proteomes" id="UP000236725"/>
    </source>
</evidence>